<keyword evidence="2" id="KW-1133">Transmembrane helix</keyword>
<reference evidence="3 4" key="1">
    <citation type="journal article" date="2015" name="Genome Announc.">
        <title>Complete genome sequence of Martelella endophytica YC6887, which has antifungal activity associated with a halophyte.</title>
        <authorList>
            <person name="Khan A."/>
            <person name="Khan H."/>
            <person name="Chung E.J."/>
            <person name="Hossain M.T."/>
            <person name="Chung Y.R."/>
        </authorList>
    </citation>
    <scope>NUCLEOTIDE SEQUENCE [LARGE SCALE GENOMIC DNA]</scope>
    <source>
        <strain evidence="3">YC6887</strain>
    </source>
</reference>
<dbReference type="RefSeq" id="WP_045683553.1">
    <property type="nucleotide sequence ID" value="NZ_CP010803.1"/>
</dbReference>
<feature type="region of interest" description="Disordered" evidence="1">
    <location>
        <begin position="36"/>
        <end position="70"/>
    </location>
</feature>
<accession>A0A0D5LT55</accession>
<keyword evidence="4" id="KW-1185">Reference proteome</keyword>
<keyword evidence="2" id="KW-0472">Membrane</keyword>
<evidence type="ECO:0000313" key="3">
    <source>
        <dbReference type="EMBL" id="AJY47281.1"/>
    </source>
</evidence>
<feature type="transmembrane region" description="Helical" evidence="2">
    <location>
        <begin position="6"/>
        <end position="26"/>
    </location>
</feature>
<evidence type="ECO:0000313" key="4">
    <source>
        <dbReference type="Proteomes" id="UP000032611"/>
    </source>
</evidence>
<evidence type="ECO:0000256" key="1">
    <source>
        <dbReference type="SAM" id="MobiDB-lite"/>
    </source>
</evidence>
<evidence type="ECO:0000256" key="2">
    <source>
        <dbReference type="SAM" id="Phobius"/>
    </source>
</evidence>
<dbReference type="EMBL" id="CP010803">
    <property type="protein sequence ID" value="AJY47281.1"/>
    <property type="molecule type" value="Genomic_DNA"/>
</dbReference>
<dbReference type="PATRIC" id="fig|1486262.3.peg.3927"/>
<feature type="compositionally biased region" description="Basic and acidic residues" evidence="1">
    <location>
        <begin position="36"/>
        <end position="50"/>
    </location>
</feature>
<dbReference type="KEGG" id="mey:TM49_18975"/>
<dbReference type="HOGENOM" id="CLU_2753105_0_0_5"/>
<protein>
    <submittedName>
        <fullName evidence="3">Uncharacterized protein</fullName>
    </submittedName>
</protein>
<sequence>MSLSVALWLFAVAVGPVLLGGAIAYGKYRERRYSRRERAESDASIERLYDEEGDEPNSTTPDRHQRKDQR</sequence>
<proteinExistence type="predicted"/>
<organism evidence="3 4">
    <name type="scientific">Martelella endophytica</name>
    <dbReference type="NCBI Taxonomy" id="1486262"/>
    <lineage>
        <taxon>Bacteria</taxon>
        <taxon>Pseudomonadati</taxon>
        <taxon>Pseudomonadota</taxon>
        <taxon>Alphaproteobacteria</taxon>
        <taxon>Hyphomicrobiales</taxon>
        <taxon>Aurantimonadaceae</taxon>
        <taxon>Martelella</taxon>
    </lineage>
</organism>
<dbReference type="AlphaFoldDB" id="A0A0D5LT55"/>
<feature type="compositionally biased region" description="Basic and acidic residues" evidence="1">
    <location>
        <begin position="61"/>
        <end position="70"/>
    </location>
</feature>
<dbReference type="Proteomes" id="UP000032611">
    <property type="component" value="Chromosome"/>
</dbReference>
<name>A0A0D5LT55_MAREN</name>
<keyword evidence="2" id="KW-0812">Transmembrane</keyword>
<dbReference type="STRING" id="1486262.TM49_18975"/>
<gene>
    <name evidence="3" type="ORF">TM49_18975</name>
</gene>